<feature type="transmembrane region" description="Helical" evidence="7">
    <location>
        <begin position="539"/>
        <end position="559"/>
    </location>
</feature>
<evidence type="ECO:0000256" key="4">
    <source>
        <dbReference type="ARBA" id="ARBA00022989"/>
    </source>
</evidence>
<dbReference type="InterPro" id="IPR007300">
    <property type="entry name" value="CidB/LrgB"/>
</dbReference>
<feature type="transmembrane region" description="Helical" evidence="7">
    <location>
        <begin position="145"/>
        <end position="167"/>
    </location>
</feature>
<keyword evidence="9" id="KW-1185">Reference proteome</keyword>
<reference evidence="8 9" key="1">
    <citation type="submission" date="2015-04" db="EMBL/GenBank/DDBJ databases">
        <title>Genome sequence of Ceratocystis platani, a major pathogen of plane trees.</title>
        <authorList>
            <person name="Belbahri L."/>
        </authorList>
    </citation>
    <scope>NUCLEOTIDE SEQUENCE [LARGE SCALE GENOMIC DNA]</scope>
    <source>
        <strain evidence="8 9">CFO</strain>
    </source>
</reference>
<dbReference type="GO" id="GO:0005886">
    <property type="term" value="C:plasma membrane"/>
    <property type="evidence" value="ECO:0007669"/>
    <property type="project" value="UniProtKB-SubCell"/>
</dbReference>
<proteinExistence type="predicted"/>
<feature type="transmembrane region" description="Helical" evidence="7">
    <location>
        <begin position="74"/>
        <end position="93"/>
    </location>
</feature>
<organism evidence="8 9">
    <name type="scientific">Ceratocystis fimbriata f. sp. platani</name>
    <dbReference type="NCBI Taxonomy" id="88771"/>
    <lineage>
        <taxon>Eukaryota</taxon>
        <taxon>Fungi</taxon>
        <taxon>Dikarya</taxon>
        <taxon>Ascomycota</taxon>
        <taxon>Pezizomycotina</taxon>
        <taxon>Sordariomycetes</taxon>
        <taxon>Hypocreomycetidae</taxon>
        <taxon>Microascales</taxon>
        <taxon>Ceratocystidaceae</taxon>
        <taxon>Ceratocystis</taxon>
    </lineage>
</organism>
<comment type="subcellular location">
    <subcellularLocation>
        <location evidence="1">Cell membrane</location>
        <topology evidence="1">Multi-pass membrane protein</topology>
    </subcellularLocation>
</comment>
<feature type="transmembrane region" description="Helical" evidence="7">
    <location>
        <begin position="370"/>
        <end position="390"/>
    </location>
</feature>
<feature type="transmembrane region" description="Helical" evidence="7">
    <location>
        <begin position="450"/>
        <end position="472"/>
    </location>
</feature>
<feature type="transmembrane region" description="Helical" evidence="7">
    <location>
        <begin position="510"/>
        <end position="532"/>
    </location>
</feature>
<feature type="transmembrane region" description="Helical" evidence="7">
    <location>
        <begin position="320"/>
        <end position="338"/>
    </location>
</feature>
<dbReference type="Pfam" id="PF04172">
    <property type="entry name" value="LrgB"/>
    <property type="match status" value="1"/>
</dbReference>
<keyword evidence="4 7" id="KW-1133">Transmembrane helix</keyword>
<comment type="caution">
    <text evidence="8">The sequence shown here is derived from an EMBL/GenBank/DDBJ whole genome shotgun (WGS) entry which is preliminary data.</text>
</comment>
<evidence type="ECO:0000313" key="9">
    <source>
        <dbReference type="Proteomes" id="UP000034841"/>
    </source>
</evidence>
<gene>
    <name evidence="8" type="primary">cidB</name>
    <name evidence="8" type="ORF">CFO_g3274</name>
</gene>
<evidence type="ECO:0000256" key="2">
    <source>
        <dbReference type="ARBA" id="ARBA00022475"/>
    </source>
</evidence>
<dbReference type="OrthoDB" id="2502820at2759"/>
<evidence type="ECO:0000256" key="6">
    <source>
        <dbReference type="SAM" id="MobiDB-lite"/>
    </source>
</evidence>
<keyword evidence="2" id="KW-1003">Cell membrane</keyword>
<evidence type="ECO:0000313" key="8">
    <source>
        <dbReference type="EMBL" id="KKF94380.1"/>
    </source>
</evidence>
<keyword evidence="3 7" id="KW-0812">Transmembrane</keyword>
<keyword evidence="5 7" id="KW-0472">Membrane</keyword>
<dbReference type="Pfam" id="PF03788">
    <property type="entry name" value="LrgA"/>
    <property type="match status" value="1"/>
</dbReference>
<feature type="transmembrane region" description="Helical" evidence="7">
    <location>
        <begin position="44"/>
        <end position="68"/>
    </location>
</feature>
<evidence type="ECO:0000256" key="3">
    <source>
        <dbReference type="ARBA" id="ARBA00022692"/>
    </source>
</evidence>
<dbReference type="Proteomes" id="UP000034841">
    <property type="component" value="Unassembled WGS sequence"/>
</dbReference>
<evidence type="ECO:0000256" key="7">
    <source>
        <dbReference type="SAM" id="Phobius"/>
    </source>
</evidence>
<dbReference type="AlphaFoldDB" id="A0A0F8B346"/>
<name>A0A0F8B346_CERFI</name>
<evidence type="ECO:0000256" key="5">
    <source>
        <dbReference type="ARBA" id="ARBA00023136"/>
    </source>
</evidence>
<dbReference type="PANTHER" id="PTHR30249:SF0">
    <property type="entry name" value="PLASTIDAL GLYCOLATE_GLYCERATE TRANSLOCATOR 1, CHLOROPLASTIC"/>
    <property type="match status" value="1"/>
</dbReference>
<dbReference type="EMBL" id="LBBL01000165">
    <property type="protein sequence ID" value="KKF94380.1"/>
    <property type="molecule type" value="Genomic_DNA"/>
</dbReference>
<dbReference type="PANTHER" id="PTHR30249">
    <property type="entry name" value="PUTATIVE SEROTONIN TRANSPORTER"/>
    <property type="match status" value="1"/>
</dbReference>
<protein>
    <submittedName>
        <fullName evidence="8">Holin-like protein CidB</fullName>
    </submittedName>
</protein>
<feature type="transmembrane region" description="Helical" evidence="7">
    <location>
        <begin position="571"/>
        <end position="593"/>
    </location>
</feature>
<dbReference type="InterPro" id="IPR005538">
    <property type="entry name" value="LrgA/CidA"/>
</dbReference>
<feature type="region of interest" description="Disordered" evidence="6">
    <location>
        <begin position="199"/>
        <end position="262"/>
    </location>
</feature>
<sequence>MTQLQSPPQTRPDGDGSSTNTYVDYVQTAVEAAFLIYSGYKHKFLTYFVFIPAGIFAILAACFGVDVFFNHVHISFPASVACLLLLFAMLVGAEQVLGPHRTRKLVGWIDIPAGWALRWINIFFAPSFVMLPLSPSIGISEVLKMIAVFVLGFIIMMAFCAWFTRLLQLVTGTSKRSAAARAEELHIADTDEIPMTAMNMTPLTDLGDPTATPAIGSPSRSGSPFTPGSPRTPGSPHIPGTPRTHWSPPVPGTPGLEISPATSKFGINTPAPVLLHGSPVAVPGKVSSPQSLPPQIGALVAPQPTRAQRWASVVLANQDAVLYGLVLVFIGIPLFFAAHYAMPLHLAITILAFQAAMQIPATWRRFLHPVLVSALFTVLIIWAFGAMRGLSLTKSLHSYKTGANYLVLWESGAGALPKPGAGDIFSTVLDASIVALALPMYQYRRELREHFVAITVPNVVMSIGSLFAYPYICSAIGIQAERALAFSARSLTLALALPAVANLGGDSYTIAAVAIMSGIIGVLTGTKILAWLKIPEDDYVTRGVTLGANSSALATAMLLRSDPRAAALSSLSMSLFGAITVLFTSIPAIVNIVRSLVGL</sequence>
<evidence type="ECO:0000256" key="1">
    <source>
        <dbReference type="ARBA" id="ARBA00004651"/>
    </source>
</evidence>
<accession>A0A0F8B346</accession>